<dbReference type="Gene3D" id="3.40.109.10">
    <property type="entry name" value="NADH Oxidase"/>
    <property type="match status" value="1"/>
</dbReference>
<dbReference type="InterPro" id="IPR000415">
    <property type="entry name" value="Nitroreductase-like"/>
</dbReference>
<feature type="domain" description="Nitroreductase" evidence="1">
    <location>
        <begin position="62"/>
        <end position="244"/>
    </location>
</feature>
<dbReference type="PANTHER" id="PTHR43745">
    <property type="entry name" value="NITROREDUCTASE MJ1384-RELATED"/>
    <property type="match status" value="1"/>
</dbReference>
<dbReference type="Proteomes" id="UP000462760">
    <property type="component" value="Unassembled WGS sequence"/>
</dbReference>
<reference evidence="3 4" key="1">
    <citation type="submission" date="2019-08" db="EMBL/GenBank/DDBJ databases">
        <title>In-depth cultivation of the pig gut microbiome towards novel bacterial diversity and tailored functional studies.</title>
        <authorList>
            <person name="Wylensek D."/>
            <person name="Hitch T.C.A."/>
            <person name="Clavel T."/>
        </authorList>
    </citation>
    <scope>NUCLEOTIDE SEQUENCE [LARGE SCALE GENOMIC DNA]</scope>
    <source>
        <strain evidence="3 4">Med78-601-WT-4W-RMD-3</strain>
    </source>
</reference>
<evidence type="ECO:0000313" key="2">
    <source>
        <dbReference type="EMBL" id="MCG4564308.1"/>
    </source>
</evidence>
<comment type="caution">
    <text evidence="3">The sequence shown here is derived from an EMBL/GenBank/DDBJ whole genome shotgun (WGS) entry which is preliminary data.</text>
</comment>
<dbReference type="AlphaFoldDB" id="A0A844FFI4"/>
<evidence type="ECO:0000259" key="1">
    <source>
        <dbReference type="Pfam" id="PF00881"/>
    </source>
</evidence>
<dbReference type="InterPro" id="IPR020051">
    <property type="entry name" value="SagB-type_dehydrogenase"/>
</dbReference>
<reference evidence="2" key="2">
    <citation type="submission" date="2022-01" db="EMBL/GenBank/DDBJ databases">
        <title>Collection of gut derived symbiotic bacterial strains cultured from healthy donors.</title>
        <authorList>
            <person name="Lin H."/>
            <person name="Kohout C."/>
            <person name="Waligurski E."/>
            <person name="Pamer E.G."/>
        </authorList>
    </citation>
    <scope>NUCLEOTIDE SEQUENCE</scope>
    <source>
        <strain evidence="2">MSK.14.39</strain>
    </source>
</reference>
<accession>A0A844FFI4</accession>
<dbReference type="InterPro" id="IPR052544">
    <property type="entry name" value="Bacteriocin_Proc_Enz"/>
</dbReference>
<protein>
    <submittedName>
        <fullName evidence="3">SagB/ThcOx family dehydrogenase</fullName>
    </submittedName>
</protein>
<evidence type="ECO:0000313" key="5">
    <source>
        <dbReference type="Proteomes" id="UP001108123"/>
    </source>
</evidence>
<sequence length="247" mass="28378">MSKGIGKEFMEKTKYQYLEEPDRDKGLPQPPLEVEYNPEGIFIELPSIEDIEVKDISLKQAIESRKTTRKYKDIPLTIEELSYLLWCTQGVKRVILNAATLRNVPSAGARHAFETYLYIRKVDGIKPGLYRYLAIEHKLMAVNLDPEVSEKFTISCRNQKFINNNAVTFVWSTSVYRMKWRYGERGYRYIHLDAGHVCQNLYLSAEAIECGVCAMAAFDDDKINELLGLDGENNFVIYLASVGKKNK</sequence>
<dbReference type="RefSeq" id="WP_154483018.1">
    <property type="nucleotide sequence ID" value="NZ_JAJBNW010000013.1"/>
</dbReference>
<dbReference type="CDD" id="cd02142">
    <property type="entry name" value="McbC_SagB-like_oxidoreductase"/>
    <property type="match status" value="1"/>
</dbReference>
<proteinExistence type="predicted"/>
<dbReference type="EMBL" id="JAKNID010000005">
    <property type="protein sequence ID" value="MCG4564308.1"/>
    <property type="molecule type" value="Genomic_DNA"/>
</dbReference>
<gene>
    <name evidence="3" type="ORF">FYJ27_03135</name>
    <name evidence="2" type="ORF">L0P62_02495</name>
</gene>
<keyword evidence="5" id="KW-1185">Reference proteome</keyword>
<dbReference type="Proteomes" id="UP001108123">
    <property type="component" value="Unassembled WGS sequence"/>
</dbReference>
<dbReference type="SUPFAM" id="SSF55469">
    <property type="entry name" value="FMN-dependent nitroreductase-like"/>
    <property type="match status" value="1"/>
</dbReference>
<dbReference type="Pfam" id="PF00881">
    <property type="entry name" value="Nitroreductase"/>
    <property type="match status" value="1"/>
</dbReference>
<name>A0A844FFI4_9FIRM</name>
<dbReference type="InterPro" id="IPR029479">
    <property type="entry name" value="Nitroreductase"/>
</dbReference>
<dbReference type="NCBIfam" id="TIGR03605">
    <property type="entry name" value="antibiot_sagB"/>
    <property type="match status" value="1"/>
</dbReference>
<dbReference type="PANTHER" id="PTHR43745:SF2">
    <property type="entry name" value="NITROREDUCTASE MJ1384-RELATED"/>
    <property type="match status" value="1"/>
</dbReference>
<dbReference type="EMBL" id="VULR01000003">
    <property type="protein sequence ID" value="MSS42728.1"/>
    <property type="molecule type" value="Genomic_DNA"/>
</dbReference>
<dbReference type="GO" id="GO:0016491">
    <property type="term" value="F:oxidoreductase activity"/>
    <property type="evidence" value="ECO:0007669"/>
    <property type="project" value="InterPro"/>
</dbReference>
<organism evidence="3 4">
    <name type="scientific">Anaerosalibacter bizertensis</name>
    <dbReference type="NCBI Taxonomy" id="932217"/>
    <lineage>
        <taxon>Bacteria</taxon>
        <taxon>Bacillati</taxon>
        <taxon>Bacillota</taxon>
        <taxon>Tissierellia</taxon>
        <taxon>Tissierellales</taxon>
        <taxon>Sporanaerobacteraceae</taxon>
        <taxon>Anaerosalibacter</taxon>
    </lineage>
</organism>
<evidence type="ECO:0000313" key="3">
    <source>
        <dbReference type="EMBL" id="MSS42728.1"/>
    </source>
</evidence>
<dbReference type="OrthoDB" id="9801593at2"/>
<evidence type="ECO:0000313" key="4">
    <source>
        <dbReference type="Proteomes" id="UP000462760"/>
    </source>
</evidence>